<organism evidence="10 11">
    <name type="scientific">Obba rivulosa</name>
    <dbReference type="NCBI Taxonomy" id="1052685"/>
    <lineage>
        <taxon>Eukaryota</taxon>
        <taxon>Fungi</taxon>
        <taxon>Dikarya</taxon>
        <taxon>Basidiomycota</taxon>
        <taxon>Agaricomycotina</taxon>
        <taxon>Agaricomycetes</taxon>
        <taxon>Polyporales</taxon>
        <taxon>Gelatoporiaceae</taxon>
        <taxon>Obba</taxon>
    </lineage>
</organism>
<dbReference type="InterPro" id="IPR011990">
    <property type="entry name" value="TPR-like_helical_dom_sf"/>
</dbReference>
<dbReference type="Gene3D" id="3.10.20.90">
    <property type="entry name" value="Phosphatidylinositol 3-kinase Catalytic Subunit, Chain A, domain 1"/>
    <property type="match status" value="1"/>
</dbReference>
<comment type="similarity">
    <text evidence="2">Belongs to the NCF2/NOXA1 family.</text>
</comment>
<proteinExistence type="inferred from homology"/>
<dbReference type="InterPro" id="IPR019734">
    <property type="entry name" value="TPR_rpt"/>
</dbReference>
<dbReference type="InterPro" id="IPR053793">
    <property type="entry name" value="PB1-like"/>
</dbReference>
<evidence type="ECO:0000256" key="6">
    <source>
        <dbReference type="ARBA" id="ARBA00022803"/>
    </source>
</evidence>
<dbReference type="Proteomes" id="UP000250043">
    <property type="component" value="Unassembled WGS sequence"/>
</dbReference>
<dbReference type="SUPFAM" id="SSF48452">
    <property type="entry name" value="TPR-like"/>
    <property type="match status" value="1"/>
</dbReference>
<dbReference type="InterPro" id="IPR051864">
    <property type="entry name" value="NCF2_NOXA1"/>
</dbReference>
<feature type="compositionally biased region" description="Basic residues" evidence="8">
    <location>
        <begin position="408"/>
        <end position="418"/>
    </location>
</feature>
<feature type="region of interest" description="Disordered" evidence="8">
    <location>
        <begin position="388"/>
        <end position="424"/>
    </location>
</feature>
<evidence type="ECO:0000256" key="1">
    <source>
        <dbReference type="ARBA" id="ARBA00004496"/>
    </source>
</evidence>
<dbReference type="PROSITE" id="PS50005">
    <property type="entry name" value="TPR"/>
    <property type="match status" value="1"/>
</dbReference>
<keyword evidence="5" id="KW-0677">Repeat</keyword>
<dbReference type="SUPFAM" id="SSF54277">
    <property type="entry name" value="CAD &amp; PB1 domains"/>
    <property type="match status" value="1"/>
</dbReference>
<dbReference type="PANTHER" id="PTHR15175:SF0">
    <property type="entry name" value="SH3 DOMAIN-CONTAINING PROTEIN C23A1.17"/>
    <property type="match status" value="1"/>
</dbReference>
<name>A0A8E2B1C6_9APHY</name>
<comment type="subcellular location">
    <subcellularLocation>
        <location evidence="1">Cytoplasm</location>
    </subcellularLocation>
</comment>
<feature type="repeat" description="TPR" evidence="7">
    <location>
        <begin position="36"/>
        <end position="69"/>
    </location>
</feature>
<reference evidence="10 11" key="1">
    <citation type="submission" date="2016-07" db="EMBL/GenBank/DDBJ databases">
        <title>Draft genome of the white-rot fungus Obba rivulosa 3A-2.</title>
        <authorList>
            <consortium name="DOE Joint Genome Institute"/>
            <person name="Miettinen O."/>
            <person name="Riley R."/>
            <person name="Acob R."/>
            <person name="Barry K."/>
            <person name="Cullen D."/>
            <person name="De Vries R."/>
            <person name="Hainaut M."/>
            <person name="Hatakka A."/>
            <person name="Henrissat B."/>
            <person name="Hilden K."/>
            <person name="Kuo R."/>
            <person name="Labutti K."/>
            <person name="Lipzen A."/>
            <person name="Makela M.R."/>
            <person name="Sandor L."/>
            <person name="Spatafora J.W."/>
            <person name="Grigoriev I.V."/>
            <person name="Hibbett D.S."/>
        </authorList>
    </citation>
    <scope>NUCLEOTIDE SEQUENCE [LARGE SCALE GENOMIC DNA]</scope>
    <source>
        <strain evidence="10 11">3A-2</strain>
    </source>
</reference>
<dbReference type="GO" id="GO:0005737">
    <property type="term" value="C:cytoplasm"/>
    <property type="evidence" value="ECO:0007669"/>
    <property type="project" value="UniProtKB-SubCell"/>
</dbReference>
<evidence type="ECO:0000256" key="2">
    <source>
        <dbReference type="ARBA" id="ARBA00008051"/>
    </source>
</evidence>
<dbReference type="PROSITE" id="PS51745">
    <property type="entry name" value="PB1"/>
    <property type="match status" value="1"/>
</dbReference>
<keyword evidence="6 7" id="KW-0802">TPR repeat</keyword>
<feature type="compositionally biased region" description="Polar residues" evidence="8">
    <location>
        <begin position="265"/>
        <end position="275"/>
    </location>
</feature>
<keyword evidence="4" id="KW-0963">Cytoplasm</keyword>
<dbReference type="Gene3D" id="1.25.40.10">
    <property type="entry name" value="Tetratricopeptide repeat domain"/>
    <property type="match status" value="1"/>
</dbReference>
<feature type="region of interest" description="Disordered" evidence="8">
    <location>
        <begin position="324"/>
        <end position="370"/>
    </location>
</feature>
<dbReference type="Pfam" id="PF00564">
    <property type="entry name" value="PB1"/>
    <property type="match status" value="1"/>
</dbReference>
<feature type="domain" description="PB1" evidence="9">
    <location>
        <begin position="439"/>
        <end position="519"/>
    </location>
</feature>
<dbReference type="OrthoDB" id="9450131at2759"/>
<sequence length="519" mass="56658">MSLKAELETWAQALSAYDAQDFDRSLSLFSQIADSSKILFNIGIIYATLGEHEAAIDQFDAAVQLDQYLAVAYFQLGVSHFLLNAFTAARAAFTAAHTHLRGNPRIEYVQLGLGFTLYEAEVLFNEGLDWLRKAWDAAQDAEKGKGPREEHRVIEEALRDRGVGYTVFSVPVGVLYRPAESKIRNAKAKDYLGKAKLVAASDEMDVTTEFSGVARLRQGITPTGVYLDDATGLQRARTVAGSEHITGSSDPEPAALQRAKTTINTVTVGTRSGPSSPARDRDERPPIDAPRAGGLVRSNTMAARAPAPAMGMVMGGASMNANMGVGMGGPTRGLSIRRPEPPMRDTRERDLPPQPPRDSAYSPDSERSVDARARGRMTEFYDDYIDAYSERNSGPPPSVARSKSMGGVRRRGTRKGPAGRRWEEEEEGYESAEWEEETKIRVKIHHSAETRGMALARGTALGAFRASLGAKFGLPANALALQFADEDGERVSLRDATDWEMALETAARAGRLEVWCDEE</sequence>
<dbReference type="EMBL" id="KV722375">
    <property type="protein sequence ID" value="OCH92030.1"/>
    <property type="molecule type" value="Genomic_DNA"/>
</dbReference>
<evidence type="ECO:0000256" key="3">
    <source>
        <dbReference type="ARBA" id="ARBA00022443"/>
    </source>
</evidence>
<evidence type="ECO:0000313" key="11">
    <source>
        <dbReference type="Proteomes" id="UP000250043"/>
    </source>
</evidence>
<evidence type="ECO:0000256" key="5">
    <source>
        <dbReference type="ARBA" id="ARBA00022737"/>
    </source>
</evidence>
<dbReference type="SMART" id="SM00028">
    <property type="entry name" value="TPR"/>
    <property type="match status" value="2"/>
</dbReference>
<keyword evidence="11" id="KW-1185">Reference proteome</keyword>
<dbReference type="Pfam" id="PF13181">
    <property type="entry name" value="TPR_8"/>
    <property type="match status" value="1"/>
</dbReference>
<dbReference type="PANTHER" id="PTHR15175">
    <property type="entry name" value="NEUTROPHIL CYTOSOLIC FACTOR 2, NEUTROPHIL NADPH OXIDASE FACTOR 2"/>
    <property type="match status" value="1"/>
</dbReference>
<accession>A0A8E2B1C6</accession>
<keyword evidence="3" id="KW-0728">SH3 domain</keyword>
<feature type="region of interest" description="Disordered" evidence="8">
    <location>
        <begin position="265"/>
        <end position="300"/>
    </location>
</feature>
<evidence type="ECO:0000256" key="8">
    <source>
        <dbReference type="SAM" id="MobiDB-lite"/>
    </source>
</evidence>
<dbReference type="AlphaFoldDB" id="A0A8E2B1C6"/>
<evidence type="ECO:0000313" key="10">
    <source>
        <dbReference type="EMBL" id="OCH92030.1"/>
    </source>
</evidence>
<dbReference type="InterPro" id="IPR000270">
    <property type="entry name" value="PB1_dom"/>
</dbReference>
<dbReference type="SMART" id="SM00666">
    <property type="entry name" value="PB1"/>
    <property type="match status" value="1"/>
</dbReference>
<gene>
    <name evidence="10" type="ORF">OBBRIDRAFT_727608</name>
</gene>
<evidence type="ECO:0000256" key="7">
    <source>
        <dbReference type="PROSITE-ProRule" id="PRU00339"/>
    </source>
</evidence>
<protein>
    <recommendedName>
        <fullName evidence="9">PB1 domain-containing protein</fullName>
    </recommendedName>
</protein>
<evidence type="ECO:0000259" key="9">
    <source>
        <dbReference type="PROSITE" id="PS51745"/>
    </source>
</evidence>
<evidence type="ECO:0000256" key="4">
    <source>
        <dbReference type="ARBA" id="ARBA00022490"/>
    </source>
</evidence>
<feature type="compositionally biased region" description="Basic and acidic residues" evidence="8">
    <location>
        <begin position="337"/>
        <end position="351"/>
    </location>
</feature>
<dbReference type="FunFam" id="1.25.40.10:FF:000017">
    <property type="entry name" value="NADPH oxidase regulator NoxR"/>
    <property type="match status" value="1"/>
</dbReference>